<dbReference type="Gene3D" id="4.10.1000.10">
    <property type="entry name" value="Zinc finger, CCCH-type"/>
    <property type="match status" value="1"/>
</dbReference>
<dbReference type="InterPro" id="IPR019446">
    <property type="entry name" value="BMT5-like"/>
</dbReference>
<evidence type="ECO:0000256" key="3">
    <source>
        <dbReference type="ARBA" id="ARBA00022833"/>
    </source>
</evidence>
<dbReference type="InterPro" id="IPR000571">
    <property type="entry name" value="Znf_CCCH"/>
</dbReference>
<evidence type="ECO:0000313" key="6">
    <source>
        <dbReference type="EMBL" id="CAE0546306.1"/>
    </source>
</evidence>
<reference evidence="6" key="1">
    <citation type="submission" date="2021-01" db="EMBL/GenBank/DDBJ databases">
        <authorList>
            <person name="Corre E."/>
            <person name="Pelletier E."/>
            <person name="Niang G."/>
            <person name="Scheremetjew M."/>
            <person name="Finn R."/>
            <person name="Kale V."/>
            <person name="Holt S."/>
            <person name="Cochrane G."/>
            <person name="Meng A."/>
            <person name="Brown T."/>
            <person name="Cohen L."/>
        </authorList>
    </citation>
    <scope>NUCLEOTIDE SEQUENCE</scope>
    <source>
        <strain evidence="6">379</strain>
    </source>
</reference>
<dbReference type="PROSITE" id="PS50103">
    <property type="entry name" value="ZF_C3H1"/>
    <property type="match status" value="1"/>
</dbReference>
<dbReference type="InterPro" id="IPR041367">
    <property type="entry name" value="Znf-CCCH_4"/>
</dbReference>
<dbReference type="EMBL" id="HBIR01020415">
    <property type="protein sequence ID" value="CAE0546306.1"/>
    <property type="molecule type" value="Transcribed_RNA"/>
</dbReference>
<dbReference type="Pfam" id="PF18044">
    <property type="entry name" value="zf-CCCH_4"/>
    <property type="match status" value="1"/>
</dbReference>
<gene>
    <name evidence="6" type="ORF">EHUX00137_LOCUS15514</name>
</gene>
<dbReference type="GO" id="GO:0070042">
    <property type="term" value="F:rRNA (uridine-N3-)-methyltransferase activity"/>
    <property type="evidence" value="ECO:0007669"/>
    <property type="project" value="InterPro"/>
</dbReference>
<dbReference type="GO" id="GO:0008270">
    <property type="term" value="F:zinc ion binding"/>
    <property type="evidence" value="ECO:0007669"/>
    <property type="project" value="UniProtKB-KW"/>
</dbReference>
<evidence type="ECO:0000259" key="5">
    <source>
        <dbReference type="PROSITE" id="PS50103"/>
    </source>
</evidence>
<keyword evidence="1 4" id="KW-0479">Metal-binding</keyword>
<dbReference type="GO" id="GO:0070475">
    <property type="term" value="P:rRNA base methylation"/>
    <property type="evidence" value="ECO:0007669"/>
    <property type="project" value="InterPro"/>
</dbReference>
<dbReference type="AlphaFoldDB" id="A0A7S3S785"/>
<protein>
    <recommendedName>
        <fullName evidence="5">C3H1-type domain-containing protein</fullName>
    </recommendedName>
</protein>
<name>A0A7S3S785_EMIHU</name>
<sequence length="579" mass="64178">MCGLLEEAAVLAVLRSSQPMPLKREPNKQLEYRRLIAHYGPLHAEQEQDTFKEDEMLANLAAYLAFQRRVLDPRRLRRVRRPSVNANMELEGESVLVSGLKNRPELNGERVEVGKYDAARGRYAVTLGSGEMVLLRGANLIEAEAEWCRERKISHTALLATTRTVDHVLRRVFHFFPPVLRHHLERRASRPAPTHATHDFAALESLPESKQRGGGGSIFRLLVDKRAETLLRKLLQTLRPPQDRHTESAATPSDANGPCFFYRRGCCSVEPCPFGHEVSADTRPLCKFALSGTCRFGAARCRFRHPNAKTTTQQDPEVTAIQRQVQLGLGGSLMSMFAKVETVGAITSGPEANCKPAPDYLNFQSVLLLGEGDFTFAAELASAAKSNTLRMLRPHAIIATTLQSNAKVLASHPKRASLAIAELQSAGSSVCFCFDAQEIDTSDLGPGLECVVWNMPFAADVLPGESVKSDPNQQLLRGFFASVIRYIERWHLNLATYPKVYVTVGLNQFADWGLLAVAYDSFLYVEAVHEFKAGVEYAPRRNERADPFDVGQMRTYAFAVDAERLVAADFAVALAGDSR</sequence>
<proteinExistence type="predicted"/>
<organism evidence="6">
    <name type="scientific">Emiliania huxleyi</name>
    <name type="common">Coccolithophore</name>
    <name type="synonym">Pontosphaera huxleyi</name>
    <dbReference type="NCBI Taxonomy" id="2903"/>
    <lineage>
        <taxon>Eukaryota</taxon>
        <taxon>Haptista</taxon>
        <taxon>Haptophyta</taxon>
        <taxon>Prymnesiophyceae</taxon>
        <taxon>Isochrysidales</taxon>
        <taxon>Noelaerhabdaceae</taxon>
        <taxon>Emiliania</taxon>
    </lineage>
</organism>
<evidence type="ECO:0000256" key="4">
    <source>
        <dbReference type="PROSITE-ProRule" id="PRU00723"/>
    </source>
</evidence>
<keyword evidence="2 4" id="KW-0863">Zinc-finger</keyword>
<dbReference type="SMART" id="SM00356">
    <property type="entry name" value="ZnF_C3H1"/>
    <property type="match status" value="2"/>
</dbReference>
<keyword evidence="3 4" id="KW-0862">Zinc</keyword>
<accession>A0A7S3S785</accession>
<feature type="zinc finger region" description="C3H1-type" evidence="4">
    <location>
        <begin position="280"/>
        <end position="308"/>
    </location>
</feature>
<evidence type="ECO:0000256" key="2">
    <source>
        <dbReference type="ARBA" id="ARBA00022771"/>
    </source>
</evidence>
<feature type="domain" description="C3H1-type" evidence="5">
    <location>
        <begin position="280"/>
        <end position="308"/>
    </location>
</feature>
<evidence type="ECO:0000256" key="1">
    <source>
        <dbReference type="ARBA" id="ARBA00022723"/>
    </source>
</evidence>
<dbReference type="Pfam" id="PF10354">
    <property type="entry name" value="BMT5-like"/>
    <property type="match status" value="1"/>
</dbReference>